<dbReference type="GO" id="GO:0007411">
    <property type="term" value="P:axon guidance"/>
    <property type="evidence" value="ECO:0007669"/>
    <property type="project" value="TreeGrafter"/>
</dbReference>
<dbReference type="InterPro" id="IPR036116">
    <property type="entry name" value="FN3_sf"/>
</dbReference>
<dbReference type="PROSITE" id="PS50853">
    <property type="entry name" value="FN3"/>
    <property type="match status" value="3"/>
</dbReference>
<evidence type="ECO:0000256" key="9">
    <source>
        <dbReference type="ARBA" id="ARBA00023136"/>
    </source>
</evidence>
<dbReference type="Pfam" id="PF07679">
    <property type="entry name" value="I-set"/>
    <property type="match status" value="3"/>
</dbReference>
<keyword evidence="4 14" id="KW-0812">Transmembrane</keyword>
<feature type="domain" description="Fibronectin type-III" evidence="17">
    <location>
        <begin position="625"/>
        <end position="720"/>
    </location>
</feature>
<feature type="domain" description="Ig-like" evidence="16">
    <location>
        <begin position="36"/>
        <end position="132"/>
    </location>
</feature>
<comment type="similarity">
    <text evidence="2">Belongs to the immunoglobulin superfamily. L1/neurofascin/NgCAM family.</text>
</comment>
<dbReference type="GO" id="GO:0005886">
    <property type="term" value="C:plasma membrane"/>
    <property type="evidence" value="ECO:0007669"/>
    <property type="project" value="UniProtKB-SubCell"/>
</dbReference>
<dbReference type="InterPro" id="IPR007110">
    <property type="entry name" value="Ig-like_dom"/>
</dbReference>
<dbReference type="Pfam" id="PF00047">
    <property type="entry name" value="ig"/>
    <property type="match status" value="1"/>
</dbReference>
<keyword evidence="11" id="KW-0325">Glycoprotein</keyword>
<keyword evidence="3" id="KW-1003">Cell membrane</keyword>
<dbReference type="InterPro" id="IPR013098">
    <property type="entry name" value="Ig_I-set"/>
</dbReference>
<dbReference type="GO" id="GO:0030424">
    <property type="term" value="C:axon"/>
    <property type="evidence" value="ECO:0007669"/>
    <property type="project" value="TreeGrafter"/>
</dbReference>
<evidence type="ECO:0000259" key="17">
    <source>
        <dbReference type="PROSITE" id="PS50853"/>
    </source>
</evidence>
<feature type="domain" description="Ig-like" evidence="16">
    <location>
        <begin position="138"/>
        <end position="225"/>
    </location>
</feature>
<evidence type="ECO:0000256" key="11">
    <source>
        <dbReference type="ARBA" id="ARBA00023180"/>
    </source>
</evidence>
<dbReference type="Pfam" id="PF13882">
    <property type="entry name" value="Bravo_FIGEY"/>
    <property type="match status" value="1"/>
</dbReference>
<dbReference type="CDD" id="cd05731">
    <property type="entry name" value="Ig3_L1-CAM_like"/>
    <property type="match status" value="1"/>
</dbReference>
<feature type="compositionally biased region" description="Polar residues" evidence="13">
    <location>
        <begin position="1148"/>
        <end position="1161"/>
    </location>
</feature>
<evidence type="ECO:0000256" key="3">
    <source>
        <dbReference type="ARBA" id="ARBA00022475"/>
    </source>
</evidence>
<evidence type="ECO:0000256" key="13">
    <source>
        <dbReference type="SAM" id="MobiDB-lite"/>
    </source>
</evidence>
<dbReference type="AlphaFoldDB" id="A0A151MB57"/>
<feature type="domain" description="Fibronectin type-III" evidence="17">
    <location>
        <begin position="725"/>
        <end position="818"/>
    </location>
</feature>
<evidence type="ECO:0000256" key="6">
    <source>
        <dbReference type="ARBA" id="ARBA00022737"/>
    </source>
</evidence>
<dbReference type="FunFam" id="2.60.40.10:FF:000005">
    <property type="entry name" value="Neuronal cell adhesion molecule"/>
    <property type="match status" value="1"/>
</dbReference>
<feature type="region of interest" description="Disordered" evidence="13">
    <location>
        <begin position="1117"/>
        <end position="1217"/>
    </location>
</feature>
<dbReference type="SUPFAM" id="SSF49265">
    <property type="entry name" value="Fibronectin type III"/>
    <property type="match status" value="3"/>
</dbReference>
<evidence type="ECO:0000256" key="2">
    <source>
        <dbReference type="ARBA" id="ARBA00008588"/>
    </source>
</evidence>
<dbReference type="PROSITE" id="PS50835">
    <property type="entry name" value="IG_LIKE"/>
    <property type="match status" value="6"/>
</dbReference>
<comment type="caution">
    <text evidence="18">The sequence shown here is derived from an EMBL/GenBank/DDBJ whole genome shotgun (WGS) entry which is preliminary data.</text>
</comment>
<feature type="transmembrane region" description="Helical" evidence="14">
    <location>
        <begin position="1087"/>
        <end position="1108"/>
    </location>
</feature>
<feature type="domain" description="Ig-like" evidence="16">
    <location>
        <begin position="332"/>
        <end position="419"/>
    </location>
</feature>
<gene>
    <name evidence="18" type="ORF">Y1Q_0003388</name>
</gene>
<evidence type="ECO:0000256" key="14">
    <source>
        <dbReference type="SAM" id="Phobius"/>
    </source>
</evidence>
<evidence type="ECO:0000256" key="8">
    <source>
        <dbReference type="ARBA" id="ARBA00022989"/>
    </source>
</evidence>
<proteinExistence type="inferred from homology"/>
<dbReference type="PANTHER" id="PTHR44170">
    <property type="entry name" value="PROTEIN SIDEKICK"/>
    <property type="match status" value="1"/>
</dbReference>
<dbReference type="GO" id="GO:0098632">
    <property type="term" value="F:cell-cell adhesion mediator activity"/>
    <property type="evidence" value="ECO:0007669"/>
    <property type="project" value="TreeGrafter"/>
</dbReference>
<dbReference type="Proteomes" id="UP000050525">
    <property type="component" value="Unassembled WGS sequence"/>
</dbReference>
<dbReference type="SMART" id="SM00060">
    <property type="entry name" value="FN3"/>
    <property type="match status" value="4"/>
</dbReference>
<dbReference type="Pfam" id="PF00041">
    <property type="entry name" value="fn3"/>
    <property type="match status" value="3"/>
</dbReference>
<name>A0A151MB57_ALLMI</name>
<dbReference type="CDD" id="cd05875">
    <property type="entry name" value="IgI_hNeurofascin_like"/>
    <property type="match status" value="1"/>
</dbReference>
<evidence type="ECO:0000313" key="18">
    <source>
        <dbReference type="EMBL" id="KYO21650.1"/>
    </source>
</evidence>
<evidence type="ECO:0000256" key="7">
    <source>
        <dbReference type="ARBA" id="ARBA00022889"/>
    </source>
</evidence>
<evidence type="ECO:0000256" key="15">
    <source>
        <dbReference type="SAM" id="SignalP"/>
    </source>
</evidence>
<dbReference type="PANTHER" id="PTHR44170:SF12">
    <property type="entry name" value="NEUROFASCIN"/>
    <property type="match status" value="1"/>
</dbReference>
<feature type="domain" description="Ig-like" evidence="16">
    <location>
        <begin position="239"/>
        <end position="327"/>
    </location>
</feature>
<evidence type="ECO:0000256" key="1">
    <source>
        <dbReference type="ARBA" id="ARBA00004251"/>
    </source>
</evidence>
<dbReference type="FunFam" id="2.60.40.10:FF:000078">
    <property type="entry name" value="Neuronal cell adhesion molecule"/>
    <property type="match status" value="1"/>
</dbReference>
<organism evidence="18 19">
    <name type="scientific">Alligator mississippiensis</name>
    <name type="common">American alligator</name>
    <dbReference type="NCBI Taxonomy" id="8496"/>
    <lineage>
        <taxon>Eukaryota</taxon>
        <taxon>Metazoa</taxon>
        <taxon>Chordata</taxon>
        <taxon>Craniata</taxon>
        <taxon>Vertebrata</taxon>
        <taxon>Euteleostomi</taxon>
        <taxon>Archelosauria</taxon>
        <taxon>Archosauria</taxon>
        <taxon>Crocodylia</taxon>
        <taxon>Alligatoridae</taxon>
        <taxon>Alligatorinae</taxon>
        <taxon>Alligator</taxon>
    </lineage>
</organism>
<feature type="domain" description="Fibronectin type-III" evidence="17">
    <location>
        <begin position="822"/>
        <end position="925"/>
    </location>
</feature>
<dbReference type="InterPro" id="IPR036179">
    <property type="entry name" value="Ig-like_dom_sf"/>
</dbReference>
<evidence type="ECO:0000313" key="19">
    <source>
        <dbReference type="Proteomes" id="UP000050525"/>
    </source>
</evidence>
<keyword evidence="19" id="KW-1185">Reference proteome</keyword>
<dbReference type="InterPro" id="IPR026966">
    <property type="entry name" value="Neurofascin/L1/NrCAM_C"/>
</dbReference>
<dbReference type="InterPro" id="IPR026965">
    <property type="entry name" value="NFASC_Ig-like"/>
</dbReference>
<keyword evidence="5 15" id="KW-0732">Signal</keyword>
<keyword evidence="9 14" id="KW-0472">Membrane</keyword>
<keyword evidence="10" id="KW-1015">Disulfide bond</keyword>
<dbReference type="EMBL" id="AKHW03006286">
    <property type="protein sequence ID" value="KYO21650.1"/>
    <property type="molecule type" value="Genomic_DNA"/>
</dbReference>
<dbReference type="InterPro" id="IPR003598">
    <property type="entry name" value="Ig_sub2"/>
</dbReference>
<feature type="chain" id="PRO_5007584961" description="Neurofascin" evidence="15">
    <location>
        <begin position="26"/>
        <end position="1217"/>
    </location>
</feature>
<reference evidence="18 19" key="1">
    <citation type="journal article" date="2012" name="Genome Biol.">
        <title>Sequencing three crocodilian genomes to illuminate the evolution of archosaurs and amniotes.</title>
        <authorList>
            <person name="St John J.A."/>
            <person name="Braun E.L."/>
            <person name="Isberg S.R."/>
            <person name="Miles L.G."/>
            <person name="Chong A.Y."/>
            <person name="Gongora J."/>
            <person name="Dalzell P."/>
            <person name="Moran C."/>
            <person name="Bed'hom B."/>
            <person name="Abzhanov A."/>
            <person name="Burgess S.C."/>
            <person name="Cooksey A.M."/>
            <person name="Castoe T.A."/>
            <person name="Crawford N.G."/>
            <person name="Densmore L.D."/>
            <person name="Drew J.C."/>
            <person name="Edwards S.V."/>
            <person name="Faircloth B.C."/>
            <person name="Fujita M.K."/>
            <person name="Greenwold M.J."/>
            <person name="Hoffmann F.G."/>
            <person name="Howard J.M."/>
            <person name="Iguchi T."/>
            <person name="Janes D.E."/>
            <person name="Khan S.Y."/>
            <person name="Kohno S."/>
            <person name="de Koning A.J."/>
            <person name="Lance S.L."/>
            <person name="McCarthy F.M."/>
            <person name="McCormack J.E."/>
            <person name="Merchant M.E."/>
            <person name="Peterson D.G."/>
            <person name="Pollock D.D."/>
            <person name="Pourmand N."/>
            <person name="Raney B.J."/>
            <person name="Roessler K.A."/>
            <person name="Sanford J.R."/>
            <person name="Sawyer R.H."/>
            <person name="Schmidt C.J."/>
            <person name="Triplett E.W."/>
            <person name="Tuberville T.D."/>
            <person name="Venegas-Anaya M."/>
            <person name="Howard J.T."/>
            <person name="Jarvis E.D."/>
            <person name="Guillette L.J.Jr."/>
            <person name="Glenn T.C."/>
            <person name="Green R.E."/>
            <person name="Ray D.A."/>
        </authorList>
    </citation>
    <scope>NUCLEOTIDE SEQUENCE [LARGE SCALE GENOMIC DNA]</scope>
    <source>
        <strain evidence="18">KSC_2009_1</strain>
    </source>
</reference>
<dbReference type="InterPro" id="IPR013151">
    <property type="entry name" value="Immunoglobulin_dom"/>
</dbReference>
<dbReference type="GO" id="GO:0007420">
    <property type="term" value="P:brain development"/>
    <property type="evidence" value="ECO:0007669"/>
    <property type="project" value="TreeGrafter"/>
</dbReference>
<dbReference type="InterPro" id="IPR003599">
    <property type="entry name" value="Ig_sub"/>
</dbReference>
<feature type="compositionally biased region" description="Basic and acidic residues" evidence="13">
    <location>
        <begin position="1117"/>
        <end position="1134"/>
    </location>
</feature>
<dbReference type="InterPro" id="IPR003961">
    <property type="entry name" value="FN3_dom"/>
</dbReference>
<comment type="subcellular location">
    <subcellularLocation>
        <location evidence="1">Cell membrane</location>
        <topology evidence="1">Single-pass type I membrane protein</topology>
    </subcellularLocation>
</comment>
<dbReference type="FunFam" id="2.60.40.10:FF:000038">
    <property type="entry name" value="Neuronal cell adhesion molecule"/>
    <property type="match status" value="1"/>
</dbReference>
<dbReference type="FunFam" id="2.60.40.10:FF:000574">
    <property type="entry name" value="neurofascin isoform X1"/>
    <property type="match status" value="1"/>
</dbReference>
<protein>
    <recommendedName>
        <fullName evidence="20">Neurofascin</fullName>
    </recommendedName>
</protein>
<dbReference type="FunFam" id="2.60.40.10:FF:000512">
    <property type="entry name" value="neurofascin isoform X1"/>
    <property type="match status" value="1"/>
</dbReference>
<dbReference type="Pfam" id="PF13927">
    <property type="entry name" value="Ig_3"/>
    <property type="match status" value="2"/>
</dbReference>
<evidence type="ECO:0000256" key="4">
    <source>
        <dbReference type="ARBA" id="ARBA00022692"/>
    </source>
</evidence>
<dbReference type="SMART" id="SM00408">
    <property type="entry name" value="IGc2"/>
    <property type="match status" value="6"/>
</dbReference>
<keyword evidence="6" id="KW-0677">Repeat</keyword>
<dbReference type="Gene3D" id="2.60.40.10">
    <property type="entry name" value="Immunoglobulins"/>
    <property type="match status" value="10"/>
</dbReference>
<keyword evidence="12" id="KW-0393">Immunoglobulin domain</keyword>
<keyword evidence="7" id="KW-0130">Cell adhesion</keyword>
<evidence type="ECO:0000256" key="5">
    <source>
        <dbReference type="ARBA" id="ARBA00022729"/>
    </source>
</evidence>
<dbReference type="FunFam" id="2.60.40.10:FF:000347">
    <property type="entry name" value="Neuronal cell adhesion molecule"/>
    <property type="match status" value="1"/>
</dbReference>
<feature type="signal peptide" evidence="15">
    <location>
        <begin position="1"/>
        <end position="25"/>
    </location>
</feature>
<dbReference type="FunFam" id="2.60.40.10:FF:000057">
    <property type="entry name" value="neural cell adhesion molecule L1"/>
    <property type="match status" value="1"/>
</dbReference>
<dbReference type="CDD" id="cd00063">
    <property type="entry name" value="FN3"/>
    <property type="match status" value="4"/>
</dbReference>
<dbReference type="InterPro" id="IPR013783">
    <property type="entry name" value="Ig-like_fold"/>
</dbReference>
<feature type="domain" description="Ig-like" evidence="16">
    <location>
        <begin position="516"/>
        <end position="603"/>
    </location>
</feature>
<feature type="domain" description="Ig-like" evidence="16">
    <location>
        <begin position="425"/>
        <end position="512"/>
    </location>
</feature>
<evidence type="ECO:0000256" key="12">
    <source>
        <dbReference type="ARBA" id="ARBA00023319"/>
    </source>
</evidence>
<keyword evidence="8 14" id="KW-1133">Transmembrane helix</keyword>
<evidence type="ECO:0008006" key="20">
    <source>
        <dbReference type="Google" id="ProtNLM"/>
    </source>
</evidence>
<dbReference type="FunFam" id="2.60.40.10:FF:000114">
    <property type="entry name" value="Neuronal cell adhesion molecule"/>
    <property type="match status" value="1"/>
</dbReference>
<accession>A0A151MB57</accession>
<sequence length="1217" mass="135367">MVRQSYLLTCTGVVLAVCLHHIIRAIEVPLDLPQPPTIIKQSVKDYIVDPRDNIFIECEAKGNPIPTFSWTRNGKFFNVAKDPKVSMQYRSGTLMIDIHSRGRPEDYEGEYQCFARNDYGTALSNKMHLQVSKSPLWPKEKVDVIEVDEGAPLSLQCNPPPGLPPPVIFWMSSSMEPIHQDKRVSQGQNGDLYFSNVMLQDAQTDYSCNARFHFTHTIQQKNPYSLKVKTTRGVTETTPSFMYPYGTSSSQMVLRGVDLLLECIASGVPAPDIMWYKKGGLLPAGKSKFENFNKALRISNVSEEDSGEYFCLASNKVGLIRHTISVRVKAAPYWLDEPQNLILAPGEDGRLVCRANGNPKPTIQWLMNGEPIESSSPNLSREVSGDTIVFRDTQIGSSAVYQCNASNEHGYLLANAFVSVLDVPPRILAPRNQLIKVILYNRTRLDCPFFGSPIPTLRWFKNGQGSTLDGGNYQVHENGTLEMNMARKEDQGIYTCVATNILGKAENQVRLEIKDPTRIVRGPEDQVVKKGSMVRLDCRIKHDSTLKLTVNWLKDNTGLHIGKGMKKEDDGLTIHGVAEKDQGDYTCIASTELDKDSAKAHLTVLAIPSVPTNRMTALPKGRPNPPRDLELTDLAERSVRLTWIPGDDNNSPITDYVVQFEEDRFQAGTWHNHSSYPGSVNSAVLRLSPYVNYQFRVIAVNDVGSSLPSLPSERYQTNGARPEINPTGIQGVGTQKNNMEITWTPLNATQTYGPNLRYIVKWRRRDTRESWSNVTVRNTRYVVWNTPIYVPYDIKVQAENDFGRAPEPDVVIGYSGEDLPSIPRYLRIGQPNMETITLEWDHPEHPNGILTGYNLRYQAFNGSKVGKTMGENFSPNQTRFTLQRTDPISRYRFFLRARTQVGDGAVLMKESPALLNEAATWLPPTTVDLTSPTTTTTLATTTTTTTAATTTTTAATTTTATTVASTTTTTESAQPATTKQEFAANGSSIWNVTASANSNWANITWSHNFSAGTHFVVEYMDRNNTVRSVAVKAQTPSSVQLADLIPGMEYKLWVFPKLSGPKENSYITFTTSSAYTKNHADIATQGWFIGLMCAIALLVLILLIVCFIKRSRGGKYPVRDNKEEHLNPEDKNVEDGSFDYSDEDNKPLPNSQTSLDGTIKQQESDDSLVDYGEGGEGQFNEDGSFIGQYTVKKDKEETEGNESSEATSPVNAIYSLA</sequence>
<evidence type="ECO:0000256" key="10">
    <source>
        <dbReference type="ARBA" id="ARBA00023157"/>
    </source>
</evidence>
<evidence type="ECO:0000259" key="16">
    <source>
        <dbReference type="PROSITE" id="PS50835"/>
    </source>
</evidence>
<dbReference type="SUPFAM" id="SSF48726">
    <property type="entry name" value="Immunoglobulin"/>
    <property type="match status" value="6"/>
</dbReference>
<dbReference type="SMART" id="SM00409">
    <property type="entry name" value="IG"/>
    <property type="match status" value="6"/>
</dbReference>